<reference evidence="1 2" key="1">
    <citation type="submission" date="2019-06" db="EMBL/GenBank/DDBJ databases">
        <title>Sequencing the genomes of 1000 actinobacteria strains.</title>
        <authorList>
            <person name="Klenk H.-P."/>
        </authorList>
    </citation>
    <scope>NUCLEOTIDE SEQUENCE [LARGE SCALE GENOMIC DNA]</scope>
    <source>
        <strain evidence="1 2">DSM 102200</strain>
    </source>
</reference>
<dbReference type="Gene3D" id="2.20.25.10">
    <property type="match status" value="1"/>
</dbReference>
<proteinExistence type="predicted"/>
<organism evidence="1 2">
    <name type="scientific">Actinoallomurus bryophytorum</name>
    <dbReference type="NCBI Taxonomy" id="1490222"/>
    <lineage>
        <taxon>Bacteria</taxon>
        <taxon>Bacillati</taxon>
        <taxon>Actinomycetota</taxon>
        <taxon>Actinomycetes</taxon>
        <taxon>Streptosporangiales</taxon>
        <taxon>Thermomonosporaceae</taxon>
        <taxon>Actinoallomurus</taxon>
    </lineage>
</organism>
<accession>A0A543CFY9</accession>
<dbReference type="EMBL" id="VFOZ01000001">
    <property type="protein sequence ID" value="TQL96036.1"/>
    <property type="molecule type" value="Genomic_DNA"/>
</dbReference>
<gene>
    <name evidence="1" type="ORF">FB559_1555</name>
</gene>
<dbReference type="SUPFAM" id="SSF57783">
    <property type="entry name" value="Zinc beta-ribbon"/>
    <property type="match status" value="1"/>
</dbReference>
<dbReference type="Proteomes" id="UP000316096">
    <property type="component" value="Unassembled WGS sequence"/>
</dbReference>
<evidence type="ECO:0000313" key="2">
    <source>
        <dbReference type="Proteomes" id="UP000316096"/>
    </source>
</evidence>
<protein>
    <submittedName>
        <fullName evidence="1">Uncharacterized protein</fullName>
    </submittedName>
</protein>
<evidence type="ECO:0000313" key="1">
    <source>
        <dbReference type="EMBL" id="TQL96036.1"/>
    </source>
</evidence>
<keyword evidence="2" id="KW-1185">Reference proteome</keyword>
<name>A0A543CFY9_9ACTN</name>
<dbReference type="AlphaFoldDB" id="A0A543CFY9"/>
<comment type="caution">
    <text evidence="1">The sequence shown here is derived from an EMBL/GenBank/DDBJ whole genome shotgun (WGS) entry which is preliminary data.</text>
</comment>
<sequence>MTPRTHHQEPAPAPWPAVLPSSWVTHLTCPTCHAPDALLVFDGVGTICVECGETTQTLTVDGTEDE</sequence>